<dbReference type="AlphaFoldDB" id="A0A0W0Z307"/>
<reference evidence="1 2" key="1">
    <citation type="submission" date="2015-11" db="EMBL/GenBank/DDBJ databases">
        <title>Genomic analysis of 38 Legionella species identifies large and diverse effector repertoires.</title>
        <authorList>
            <person name="Burstein D."/>
            <person name="Amaro F."/>
            <person name="Zusman T."/>
            <person name="Lifshitz Z."/>
            <person name="Cohen O."/>
            <person name="Gilbert J.A."/>
            <person name="Pupko T."/>
            <person name="Shuman H.A."/>
            <person name="Segal G."/>
        </authorList>
    </citation>
    <scope>NUCLEOTIDE SEQUENCE [LARGE SCALE GENOMIC DNA]</scope>
    <source>
        <strain evidence="1 2">SC-63-C7</strain>
    </source>
</reference>
<keyword evidence="2" id="KW-1185">Reference proteome</keyword>
<proteinExistence type="predicted"/>
<comment type="caution">
    <text evidence="1">The sequence shown here is derived from an EMBL/GenBank/DDBJ whole genome shotgun (WGS) entry which is preliminary data.</text>
</comment>
<accession>A0A0W0Z307</accession>
<dbReference type="PATRIC" id="fig|45074.5.peg.1006"/>
<organism evidence="1 2">
    <name type="scientific">Legionella santicrucis</name>
    <dbReference type="NCBI Taxonomy" id="45074"/>
    <lineage>
        <taxon>Bacteria</taxon>
        <taxon>Pseudomonadati</taxon>
        <taxon>Pseudomonadota</taxon>
        <taxon>Gammaproteobacteria</taxon>
        <taxon>Legionellales</taxon>
        <taxon>Legionellaceae</taxon>
        <taxon>Legionella</taxon>
    </lineage>
</organism>
<dbReference type="SUPFAM" id="SSF53448">
    <property type="entry name" value="Nucleotide-diphospho-sugar transferases"/>
    <property type="match status" value="1"/>
</dbReference>
<evidence type="ECO:0000313" key="1">
    <source>
        <dbReference type="EMBL" id="KTD63521.1"/>
    </source>
</evidence>
<dbReference type="GO" id="GO:0016740">
    <property type="term" value="F:transferase activity"/>
    <property type="evidence" value="ECO:0007669"/>
    <property type="project" value="UniProtKB-KW"/>
</dbReference>
<protein>
    <submittedName>
        <fullName evidence="1">Glycosyltransferase</fullName>
    </submittedName>
</protein>
<dbReference type="RefSeq" id="WP_058513390.1">
    <property type="nucleotide sequence ID" value="NZ_CAAAIH010000022.1"/>
</dbReference>
<name>A0A0W0Z307_9GAMM</name>
<dbReference type="EMBL" id="LNYU01000024">
    <property type="protein sequence ID" value="KTD63521.1"/>
    <property type="molecule type" value="Genomic_DNA"/>
</dbReference>
<evidence type="ECO:0000313" key="2">
    <source>
        <dbReference type="Proteomes" id="UP000054703"/>
    </source>
</evidence>
<dbReference type="InterPro" id="IPR029044">
    <property type="entry name" value="Nucleotide-diphossugar_trans"/>
</dbReference>
<keyword evidence="1" id="KW-0808">Transferase</keyword>
<sequence length="201" mass="23534">MFLSFKNLVLSPELLPYGIKIHGFIKNNLEISSWNNDVIAAVPHHPVIEDAIHHSIQSYKKLDSEKQDLDFILKMLKFPVRNDNTKMDLKRYPFHPPYFGPNNMFFSKRWDYTLDSAGPTALQEGMMKYIKNIQNDNPDLSLKSIYDGFLINRVRKEWWNEHMSLINIPFKGASDQTWTNSKHKIKGYDESSIPSSLFLRK</sequence>
<dbReference type="Gene3D" id="3.90.550.20">
    <property type="match status" value="1"/>
</dbReference>
<dbReference type="OrthoDB" id="9802987at2"/>
<dbReference type="Proteomes" id="UP000054703">
    <property type="component" value="Unassembled WGS sequence"/>
</dbReference>
<gene>
    <name evidence="1" type="ORF">Lsan_0954</name>
</gene>